<keyword evidence="2 3" id="KW-0040">ANK repeat</keyword>
<proteinExistence type="predicted"/>
<dbReference type="InterPro" id="IPR036770">
    <property type="entry name" value="Ankyrin_rpt-contain_sf"/>
</dbReference>
<dbReference type="GeneID" id="113206384"/>
<dbReference type="Proteomes" id="UP000504606">
    <property type="component" value="Unplaced"/>
</dbReference>
<dbReference type="InterPro" id="IPR001660">
    <property type="entry name" value="SAM"/>
</dbReference>
<dbReference type="Gene3D" id="1.25.40.20">
    <property type="entry name" value="Ankyrin repeat-containing domain"/>
    <property type="match status" value="1"/>
</dbReference>
<feature type="repeat" description="ANK" evidence="3">
    <location>
        <begin position="202"/>
        <end position="234"/>
    </location>
</feature>
<dbReference type="Pfam" id="PF12796">
    <property type="entry name" value="Ank_2"/>
    <property type="match status" value="1"/>
</dbReference>
<gene>
    <name evidence="6" type="primary">LOC113206384</name>
</gene>
<dbReference type="Gene3D" id="1.10.150.50">
    <property type="entry name" value="Transcription Factor, Ets-1"/>
    <property type="match status" value="1"/>
</dbReference>
<dbReference type="Pfam" id="PF00536">
    <property type="entry name" value="SAM_1"/>
    <property type="match status" value="1"/>
</dbReference>
<dbReference type="RefSeq" id="XP_026278234.1">
    <property type="nucleotide sequence ID" value="XM_026422449.1"/>
</dbReference>
<dbReference type="SMART" id="SM00248">
    <property type="entry name" value="ANK"/>
    <property type="match status" value="5"/>
</dbReference>
<evidence type="ECO:0000256" key="1">
    <source>
        <dbReference type="ARBA" id="ARBA00022737"/>
    </source>
</evidence>
<dbReference type="Pfam" id="PF13606">
    <property type="entry name" value="Ank_3"/>
    <property type="match status" value="1"/>
</dbReference>
<dbReference type="InterPro" id="IPR002110">
    <property type="entry name" value="Ankyrin_rpt"/>
</dbReference>
<evidence type="ECO:0000313" key="6">
    <source>
        <dbReference type="RefSeq" id="XP_026278234.1"/>
    </source>
</evidence>
<evidence type="ECO:0000256" key="3">
    <source>
        <dbReference type="PROSITE-ProRule" id="PRU00023"/>
    </source>
</evidence>
<feature type="repeat" description="ANK" evidence="3">
    <location>
        <begin position="98"/>
        <end position="130"/>
    </location>
</feature>
<dbReference type="PROSITE" id="PS50297">
    <property type="entry name" value="ANK_REP_REGION"/>
    <property type="match status" value="2"/>
</dbReference>
<dbReference type="PANTHER" id="PTHR24198">
    <property type="entry name" value="ANKYRIN REPEAT AND PROTEIN KINASE DOMAIN-CONTAINING PROTEIN"/>
    <property type="match status" value="1"/>
</dbReference>
<evidence type="ECO:0000313" key="5">
    <source>
        <dbReference type="Proteomes" id="UP000504606"/>
    </source>
</evidence>
<name>A0A6J1SAM1_FRAOC</name>
<dbReference type="AlphaFoldDB" id="A0A6J1SAM1"/>
<dbReference type="PROSITE" id="PS50088">
    <property type="entry name" value="ANK_REPEAT"/>
    <property type="match status" value="2"/>
</dbReference>
<evidence type="ECO:0000256" key="2">
    <source>
        <dbReference type="ARBA" id="ARBA00023043"/>
    </source>
</evidence>
<dbReference type="InterPro" id="IPR013761">
    <property type="entry name" value="SAM/pointed_sf"/>
</dbReference>
<protein>
    <submittedName>
        <fullName evidence="6">Ankyrin repeat, SAM and basic leucine zipper domain-containing protein 1 isoform X1</fullName>
    </submittedName>
</protein>
<keyword evidence="5" id="KW-1185">Reference proteome</keyword>
<feature type="domain" description="SAM" evidence="4">
    <location>
        <begin position="294"/>
        <end position="357"/>
    </location>
</feature>
<accession>A0A6J1SAM1</accession>
<dbReference type="SUPFAM" id="SSF47769">
    <property type="entry name" value="SAM/Pointed domain"/>
    <property type="match status" value="1"/>
</dbReference>
<dbReference type="KEGG" id="foc:113206384"/>
<sequence length="493" mass="56078">MTIVASLNRAKVNCLYPQNFVLFIVSVRIVFEKCCNSTKTSTSFHPKAPVCQPEDYRAERFTIMEDYETAVRESIRADSIIELLKLLEGGTPDVTLKTGWTPLMYACSYAKDSIVDYLLRNGAEANCDCEFFTPIMAVCNSNSFEEEKLVNCAQSLIKHGANIDNMDKHKTTALMYACTRGHEKLVSILCKAKCEVNRFDNDGYSALHLACSGNHSNIVQILLKHGADKYIRDRRGRLPLDLAITKGSEDIIQMLDDQHLQIEADTPMSYTQKKSSFEEVLLELPSTNSAGQDGFYKDVEILLDGMRLGQKAELFQSKKVSLAKFLNITNEELKKLGIYFSSHRERIIEGNKCFFQRPWGAGSLPALNQNNNLKAVEIMDIVRSLANFVKHLHIIWATSIYCNERITLSPDDPKVEDLYQILLQTYKQTKCLMKELHFIQEHVEKLEKVDKVQYVDLILPKKSNKHVSFSKLFLASAFCALVAWKSNLIHIFK</sequence>
<dbReference type="OrthoDB" id="448455at2759"/>
<keyword evidence="1" id="KW-0677">Repeat</keyword>
<evidence type="ECO:0000259" key="4">
    <source>
        <dbReference type="PROSITE" id="PS50105"/>
    </source>
</evidence>
<dbReference type="PROSITE" id="PS50105">
    <property type="entry name" value="SAM_DOMAIN"/>
    <property type="match status" value="1"/>
</dbReference>
<reference evidence="6" key="1">
    <citation type="submission" date="2025-08" db="UniProtKB">
        <authorList>
            <consortium name="RefSeq"/>
        </authorList>
    </citation>
    <scope>IDENTIFICATION</scope>
    <source>
        <tissue evidence="6">Whole organism</tissue>
    </source>
</reference>
<organism evidence="5 6">
    <name type="scientific">Frankliniella occidentalis</name>
    <name type="common">Western flower thrips</name>
    <name type="synonym">Euthrips occidentalis</name>
    <dbReference type="NCBI Taxonomy" id="133901"/>
    <lineage>
        <taxon>Eukaryota</taxon>
        <taxon>Metazoa</taxon>
        <taxon>Ecdysozoa</taxon>
        <taxon>Arthropoda</taxon>
        <taxon>Hexapoda</taxon>
        <taxon>Insecta</taxon>
        <taxon>Pterygota</taxon>
        <taxon>Neoptera</taxon>
        <taxon>Paraneoptera</taxon>
        <taxon>Thysanoptera</taxon>
        <taxon>Terebrantia</taxon>
        <taxon>Thripoidea</taxon>
        <taxon>Thripidae</taxon>
        <taxon>Frankliniella</taxon>
    </lineage>
</organism>
<dbReference type="SUPFAM" id="SSF48403">
    <property type="entry name" value="Ankyrin repeat"/>
    <property type="match status" value="1"/>
</dbReference>
<dbReference type="PANTHER" id="PTHR24198:SF165">
    <property type="entry name" value="ANKYRIN REPEAT-CONTAINING PROTEIN-RELATED"/>
    <property type="match status" value="1"/>
</dbReference>